<evidence type="ECO:0000313" key="2">
    <source>
        <dbReference type="EMBL" id="NHF62798.1"/>
    </source>
</evidence>
<dbReference type="Proteomes" id="UP000818266">
    <property type="component" value="Unassembled WGS sequence"/>
</dbReference>
<evidence type="ECO:0000313" key="3">
    <source>
        <dbReference type="Proteomes" id="UP000818266"/>
    </source>
</evidence>
<feature type="region of interest" description="Disordered" evidence="1">
    <location>
        <begin position="1"/>
        <end position="22"/>
    </location>
</feature>
<dbReference type="EMBL" id="VIKT02000008">
    <property type="protein sequence ID" value="NHF62798.1"/>
    <property type="molecule type" value="Genomic_DNA"/>
</dbReference>
<evidence type="ECO:0000256" key="1">
    <source>
        <dbReference type="SAM" id="MobiDB-lite"/>
    </source>
</evidence>
<sequence length="73" mass="7808">MQIPDALDRNGMPSHKGGQSQTVSGLYFLGLGWLRSRNSAFMGGVGTDVKVIIDRIAGTAKTDAARDTSEARR</sequence>
<comment type="caution">
    <text evidence="2">The sequence shown here is derived from an EMBL/GenBank/DDBJ whole genome shotgun (WGS) entry which is preliminary data.</text>
</comment>
<dbReference type="Gene3D" id="3.50.50.60">
    <property type="entry name" value="FAD/NAD(P)-binding domain"/>
    <property type="match status" value="1"/>
</dbReference>
<reference evidence="2 3" key="1">
    <citation type="submission" date="2019-06" db="EMBL/GenBank/DDBJ databases">
        <authorList>
            <person name="De-Chao Zhang Q."/>
        </authorList>
    </citation>
    <scope>NUCLEOTIDE SEQUENCE [LARGE SCALE GENOMIC DNA]</scope>
    <source>
        <strain evidence="2 3">KN1116</strain>
    </source>
</reference>
<dbReference type="RefSeq" id="WP_210416783.1">
    <property type="nucleotide sequence ID" value="NZ_VIKT02000008.1"/>
</dbReference>
<organism evidence="2 3">
    <name type="scientific">Microcella pacifica</name>
    <dbReference type="NCBI Taxonomy" id="2591847"/>
    <lineage>
        <taxon>Bacteria</taxon>
        <taxon>Bacillati</taxon>
        <taxon>Actinomycetota</taxon>
        <taxon>Actinomycetes</taxon>
        <taxon>Micrococcales</taxon>
        <taxon>Microbacteriaceae</taxon>
        <taxon>Microcella</taxon>
    </lineage>
</organism>
<keyword evidence="3" id="KW-1185">Reference proteome</keyword>
<reference evidence="2 3" key="2">
    <citation type="submission" date="2020-03" db="EMBL/GenBank/DDBJ databases">
        <title>Chryseoglobus sp. isolated from a deep-sea seamount.</title>
        <authorList>
            <person name="Zhang D.-C."/>
        </authorList>
    </citation>
    <scope>NUCLEOTIDE SEQUENCE [LARGE SCALE GENOMIC DNA]</scope>
    <source>
        <strain evidence="2 3">KN1116</strain>
    </source>
</reference>
<name>A0A9E5JLH3_9MICO</name>
<protein>
    <submittedName>
        <fullName evidence="2">Uncharacterized protein</fullName>
    </submittedName>
</protein>
<dbReference type="AlphaFoldDB" id="A0A9E5JLH3"/>
<accession>A0A9E5JLH3</accession>
<gene>
    <name evidence="2" type="ORF">FK219_006050</name>
</gene>
<dbReference type="InterPro" id="IPR036188">
    <property type="entry name" value="FAD/NAD-bd_sf"/>
</dbReference>
<proteinExistence type="predicted"/>